<dbReference type="AlphaFoldDB" id="A0A2A4EW97"/>
<feature type="binding site" evidence="2">
    <location>
        <begin position="318"/>
        <end position="325"/>
    </location>
    <ligand>
        <name>ATP</name>
        <dbReference type="ChEBI" id="CHEBI:30616"/>
    </ligand>
</feature>
<protein>
    <submittedName>
        <fullName evidence="4">Cell filamentation protein Fic</fullName>
    </submittedName>
</protein>
<evidence type="ECO:0000256" key="2">
    <source>
        <dbReference type="PIRSR" id="PIRSR640198-2"/>
    </source>
</evidence>
<dbReference type="PROSITE" id="PS51459">
    <property type="entry name" value="FIDO"/>
    <property type="match status" value="1"/>
</dbReference>
<feature type="domain" description="Fido" evidence="3">
    <location>
        <begin position="232"/>
        <end position="377"/>
    </location>
</feature>
<evidence type="ECO:0000256" key="1">
    <source>
        <dbReference type="PIRSR" id="PIRSR640198-1"/>
    </source>
</evidence>
<sequence length="503" mass="56387">MSAIGYQHLIGHFSLDVRPLQTPATTSASVNRRVDAPNQLLFPKNVAIEESPVGHLEFALKHEGVNLEVIDAVFEHISANDLVRTLESAPNRATIRRACFLWEWLTGQTLSFPTTLNAGYVDLFPSDTYVTATRPTNNQKFRVRNNALGNADFCPVVRRAAVSELPSLAELMEQAKRTLETLTDPVLYERAVNYLYLSETRSSYAIERETPSSDKQERFVQLLRRVGETATVSEEWLVGLQNAIVRDVFSQEASYRTSQNWLEDGLGRVTFFPPPPTDLRQAMRGWEAFVNDTTRCEHALVKTACAAFGFVYLHPFLDGNGRLHRFLIQHVLAPSSPLSGGALVPVSAVILKNIPEYLSVLTGFSRPVTQLWRYQRGDVTPIVVHSPGGRAYRFIDATAEVAFLYRMIRLAVEEEIPGELAWLSGYDKAYQQLNAEFDLPNKDLSALIRMIQSNKGVLAINRRKQYVHVPVSTLDRIEQVVREAFNPVGNDAEDVEPDSDGGK</sequence>
<evidence type="ECO:0000313" key="4">
    <source>
        <dbReference type="EMBL" id="PCE25893.1"/>
    </source>
</evidence>
<organism evidence="4 5">
    <name type="scientific">Paraburkholderia acidicola</name>
    <dbReference type="NCBI Taxonomy" id="1912599"/>
    <lineage>
        <taxon>Bacteria</taxon>
        <taxon>Pseudomonadati</taxon>
        <taxon>Pseudomonadota</taxon>
        <taxon>Betaproteobacteria</taxon>
        <taxon>Burkholderiales</taxon>
        <taxon>Burkholderiaceae</taxon>
        <taxon>Paraburkholderia</taxon>
    </lineage>
</organism>
<dbReference type="InterPro" id="IPR003812">
    <property type="entry name" value="Fido"/>
</dbReference>
<keyword evidence="2" id="KW-0067">ATP-binding</keyword>
<dbReference type="EMBL" id="MTZV01000004">
    <property type="protein sequence ID" value="PCE25893.1"/>
    <property type="molecule type" value="Genomic_DNA"/>
</dbReference>
<evidence type="ECO:0000313" key="5">
    <source>
        <dbReference type="Proteomes" id="UP000218022"/>
    </source>
</evidence>
<feature type="active site" evidence="1">
    <location>
        <position position="314"/>
    </location>
</feature>
<reference evidence="4 5" key="1">
    <citation type="submission" date="2017-01" db="EMBL/GenBank/DDBJ databases">
        <title>Whole-Genome Shotgun Sequencing of Two beta-Proteobacterial Species in Search of the Bulgecin Biosynthetic Cluster.</title>
        <authorList>
            <person name="Horsman M.E."/>
            <person name="Marous D.R."/>
            <person name="Li R."/>
            <person name="Oliver R.A."/>
            <person name="Byun B."/>
            <person name="Emrich S.J."/>
            <person name="Boggess B."/>
            <person name="Townsend C.A."/>
            <person name="Mobashery S."/>
        </authorList>
    </citation>
    <scope>NUCLEOTIDE SEQUENCE [LARGE SCALE GENOMIC DNA]</scope>
    <source>
        <strain evidence="4 5">ATCC 31363</strain>
    </source>
</reference>
<dbReference type="InterPro" id="IPR040198">
    <property type="entry name" value="Fido_containing"/>
</dbReference>
<dbReference type="PANTHER" id="PTHR13504">
    <property type="entry name" value="FIDO DOMAIN-CONTAINING PROTEIN DDB_G0283145"/>
    <property type="match status" value="1"/>
</dbReference>
<keyword evidence="2" id="KW-0547">Nucleotide-binding</keyword>
<dbReference type="GO" id="GO:0005524">
    <property type="term" value="F:ATP binding"/>
    <property type="evidence" value="ECO:0007669"/>
    <property type="project" value="UniProtKB-KW"/>
</dbReference>
<proteinExistence type="predicted"/>
<dbReference type="OrthoDB" id="9807853at2"/>
<dbReference type="Pfam" id="PF02661">
    <property type="entry name" value="Fic"/>
    <property type="match status" value="1"/>
</dbReference>
<dbReference type="Gene3D" id="1.10.3290.10">
    <property type="entry name" value="Fido-like domain"/>
    <property type="match status" value="1"/>
</dbReference>
<evidence type="ECO:0000259" key="3">
    <source>
        <dbReference type="PROSITE" id="PS51459"/>
    </source>
</evidence>
<comment type="caution">
    <text evidence="4">The sequence shown here is derived from an EMBL/GenBank/DDBJ whole genome shotgun (WGS) entry which is preliminary data.</text>
</comment>
<dbReference type="Proteomes" id="UP000218022">
    <property type="component" value="Unassembled WGS sequence"/>
</dbReference>
<dbReference type="RefSeq" id="WP_096721493.1">
    <property type="nucleotide sequence ID" value="NZ_MTZV01000004.1"/>
</dbReference>
<accession>A0A2A4EW97</accession>
<dbReference type="SUPFAM" id="SSF140931">
    <property type="entry name" value="Fic-like"/>
    <property type="match status" value="1"/>
</dbReference>
<dbReference type="InterPro" id="IPR036597">
    <property type="entry name" value="Fido-like_dom_sf"/>
</dbReference>
<gene>
    <name evidence="4" type="ORF">BWP39_15300</name>
</gene>
<dbReference type="PANTHER" id="PTHR13504:SF38">
    <property type="entry name" value="FIDO DOMAIN-CONTAINING PROTEIN"/>
    <property type="match status" value="1"/>
</dbReference>
<name>A0A2A4EW97_9BURK</name>